<evidence type="ECO:0000313" key="6">
    <source>
        <dbReference type="EMBL" id="CAA7264911.1"/>
    </source>
</evidence>
<dbReference type="Pfam" id="PF00046">
    <property type="entry name" value="Homeodomain"/>
    <property type="match status" value="1"/>
</dbReference>
<comment type="caution">
    <text evidence="6">The sequence shown here is derived from an EMBL/GenBank/DDBJ whole genome shotgun (WGS) entry which is preliminary data.</text>
</comment>
<dbReference type="Proteomes" id="UP000467700">
    <property type="component" value="Unassembled WGS sequence"/>
</dbReference>
<feature type="domain" description="Homeobox" evidence="5">
    <location>
        <begin position="150"/>
        <end position="210"/>
    </location>
</feature>
<evidence type="ECO:0000256" key="3">
    <source>
        <dbReference type="RuleBase" id="RU000682"/>
    </source>
</evidence>
<dbReference type="InterPro" id="IPR009057">
    <property type="entry name" value="Homeodomain-like_sf"/>
</dbReference>
<feature type="compositionally biased region" description="Low complexity" evidence="4">
    <location>
        <begin position="357"/>
        <end position="371"/>
    </location>
</feature>
<feature type="region of interest" description="Disordered" evidence="4">
    <location>
        <begin position="119"/>
        <end position="153"/>
    </location>
</feature>
<organism evidence="6 7">
    <name type="scientific">Cyclocybe aegerita</name>
    <name type="common">Black poplar mushroom</name>
    <name type="synonym">Agrocybe aegerita</name>
    <dbReference type="NCBI Taxonomy" id="1973307"/>
    <lineage>
        <taxon>Eukaryota</taxon>
        <taxon>Fungi</taxon>
        <taxon>Dikarya</taxon>
        <taxon>Basidiomycota</taxon>
        <taxon>Agaricomycotina</taxon>
        <taxon>Agaricomycetes</taxon>
        <taxon>Agaricomycetidae</taxon>
        <taxon>Agaricales</taxon>
        <taxon>Agaricineae</taxon>
        <taxon>Bolbitiaceae</taxon>
        <taxon>Cyclocybe</taxon>
    </lineage>
</organism>
<feature type="region of interest" description="Disordered" evidence="4">
    <location>
        <begin position="241"/>
        <end position="317"/>
    </location>
</feature>
<dbReference type="GO" id="GO:0006355">
    <property type="term" value="P:regulation of DNA-templated transcription"/>
    <property type="evidence" value="ECO:0007669"/>
    <property type="project" value="TreeGrafter"/>
</dbReference>
<protein>
    <recommendedName>
        <fullName evidence="5">Homeobox domain-containing protein</fullName>
    </recommendedName>
</protein>
<dbReference type="CDD" id="cd00086">
    <property type="entry name" value="homeodomain"/>
    <property type="match status" value="1"/>
</dbReference>
<feature type="region of interest" description="Disordered" evidence="4">
    <location>
        <begin position="356"/>
        <end position="469"/>
    </location>
</feature>
<dbReference type="PANTHER" id="PTHR24323:SF7">
    <property type="entry name" value="HOMEOBOX DOMAIN-CONTAINING PROTEIN"/>
    <property type="match status" value="1"/>
</dbReference>
<dbReference type="GO" id="GO:0000976">
    <property type="term" value="F:transcription cis-regulatory region binding"/>
    <property type="evidence" value="ECO:0007669"/>
    <property type="project" value="TreeGrafter"/>
</dbReference>
<dbReference type="PROSITE" id="PS50071">
    <property type="entry name" value="HOMEOBOX_2"/>
    <property type="match status" value="1"/>
</dbReference>
<dbReference type="SUPFAM" id="SSF46689">
    <property type="entry name" value="Homeodomain-like"/>
    <property type="match status" value="1"/>
</dbReference>
<feature type="compositionally biased region" description="Basic and acidic residues" evidence="4">
    <location>
        <begin position="379"/>
        <end position="389"/>
    </location>
</feature>
<evidence type="ECO:0000256" key="1">
    <source>
        <dbReference type="ARBA" id="ARBA00004123"/>
    </source>
</evidence>
<feature type="DNA-binding region" description="Homeobox" evidence="2">
    <location>
        <begin position="152"/>
        <end position="211"/>
    </location>
</feature>
<accession>A0A8S0XSK6</accession>
<dbReference type="EMBL" id="CACVBS010000046">
    <property type="protein sequence ID" value="CAA7264911.1"/>
    <property type="molecule type" value="Genomic_DNA"/>
</dbReference>
<keyword evidence="7" id="KW-1185">Reference proteome</keyword>
<dbReference type="Gene3D" id="1.10.10.60">
    <property type="entry name" value="Homeodomain-like"/>
    <property type="match status" value="1"/>
</dbReference>
<evidence type="ECO:0000313" key="7">
    <source>
        <dbReference type="Proteomes" id="UP000467700"/>
    </source>
</evidence>
<feature type="compositionally biased region" description="Basic and acidic residues" evidence="4">
    <location>
        <begin position="274"/>
        <end position="284"/>
    </location>
</feature>
<keyword evidence="2 3" id="KW-0371">Homeobox</keyword>
<evidence type="ECO:0000256" key="2">
    <source>
        <dbReference type="PROSITE-ProRule" id="PRU00108"/>
    </source>
</evidence>
<feature type="compositionally biased region" description="Polar residues" evidence="4">
    <location>
        <begin position="141"/>
        <end position="152"/>
    </location>
</feature>
<proteinExistence type="predicted"/>
<keyword evidence="2 3" id="KW-0238">DNA-binding</keyword>
<comment type="subcellular location">
    <subcellularLocation>
        <location evidence="1 2 3">Nucleus</location>
    </subcellularLocation>
</comment>
<dbReference type="OrthoDB" id="6159439at2759"/>
<sequence>MACIRLRKRDDSIQFFKTLNIERFRPCHTRALGVKYLSFRKHDSILFLAAYLACPAPLAFQRERGDKRVKEPRGRISFGPHQLVGDLHKYHAHTSPGRVLPSYRSSSSAMDSALLSAKMPPAPLSRTSSAHSFSSEDDASLGSSPATVISSSRRTRKRFTNIQLTMLENLFHQNSHPSREDREAVAKAGGMEIKSVTIWFQNKRQTERKTAAVNNSSVPTDGYGAAMPHITSTIHTFSLHNDNHSSRTASPPFSVPSRASSAASSYPTTASRPSLDRVASRSELRTAAPRTPSRRHNLSGAIWDSMPSSPLAPPISPPAREFIDFGKNAKTRRTLEWACAAARLADKDGYATGLGSGSASLGSASASAGSASHHHRDREHRERGRERDHPHHHHHRHTGSGGSSRRDRGHTSSSRRESSARRLVRSEGSSASLTSMDFDAQTDEEDHEAITPPSTWGKGDPRWTTGERGGMNIMSLTSAAAAAGVEDDDMLKAALALCGLGRRGQC</sequence>
<feature type="compositionally biased region" description="Low complexity" evidence="4">
    <location>
        <begin position="249"/>
        <end position="273"/>
    </location>
</feature>
<evidence type="ECO:0000256" key="4">
    <source>
        <dbReference type="SAM" id="MobiDB-lite"/>
    </source>
</evidence>
<evidence type="ECO:0000259" key="5">
    <source>
        <dbReference type="PROSITE" id="PS50071"/>
    </source>
</evidence>
<dbReference type="AlphaFoldDB" id="A0A8S0XSK6"/>
<reference evidence="6 7" key="1">
    <citation type="submission" date="2020-01" db="EMBL/GenBank/DDBJ databases">
        <authorList>
            <person name="Gupta K D."/>
        </authorList>
    </citation>
    <scope>NUCLEOTIDE SEQUENCE [LARGE SCALE GENOMIC DNA]</scope>
</reference>
<keyword evidence="2 3" id="KW-0539">Nucleus</keyword>
<name>A0A8S0XSK6_CYCAE</name>
<dbReference type="InterPro" id="IPR051775">
    <property type="entry name" value="Homeobox_domain"/>
</dbReference>
<dbReference type="PANTHER" id="PTHR24323">
    <property type="entry name" value="CEH-10 HOMEODOMAIN-CONTAINING HOMOLOG"/>
    <property type="match status" value="1"/>
</dbReference>
<dbReference type="InterPro" id="IPR001356">
    <property type="entry name" value="HD"/>
</dbReference>
<feature type="compositionally biased region" description="Basic and acidic residues" evidence="4">
    <location>
        <begin position="404"/>
        <end position="420"/>
    </location>
</feature>
<gene>
    <name evidence="6" type="ORF">AAE3_LOCUS6999</name>
</gene>
<dbReference type="SMART" id="SM00389">
    <property type="entry name" value="HOX"/>
    <property type="match status" value="1"/>
</dbReference>
<dbReference type="GO" id="GO:0005634">
    <property type="term" value="C:nucleus"/>
    <property type="evidence" value="ECO:0007669"/>
    <property type="project" value="UniProtKB-SubCell"/>
</dbReference>